<name>A0A9D9HNU4_9SPIR</name>
<reference evidence="14" key="2">
    <citation type="journal article" date="2021" name="PeerJ">
        <title>Extensive microbial diversity within the chicken gut microbiome revealed by metagenomics and culture.</title>
        <authorList>
            <person name="Gilroy R."/>
            <person name="Ravi A."/>
            <person name="Getino M."/>
            <person name="Pursley I."/>
            <person name="Horton D.L."/>
            <person name="Alikhan N.F."/>
            <person name="Baker D."/>
            <person name="Gharbi K."/>
            <person name="Hall N."/>
            <person name="Watson M."/>
            <person name="Adriaenssens E.M."/>
            <person name="Foster-Nyarko E."/>
            <person name="Jarju S."/>
            <person name="Secka A."/>
            <person name="Antonio M."/>
            <person name="Oren A."/>
            <person name="Chaudhuri R.R."/>
            <person name="La Ragione R."/>
            <person name="Hildebrand F."/>
            <person name="Pallen M.J."/>
        </authorList>
    </citation>
    <scope>NUCLEOTIDE SEQUENCE</scope>
    <source>
        <strain evidence="14">10532</strain>
    </source>
</reference>
<comment type="pathway">
    <text evidence="1">Cofactor biosynthesis; tetrahydrofolate biosynthesis; 2-amino-4-hydroxy-6-hydroxymethyl-7,8-dihydropteridine diphosphate from 7,8-dihydroneopterin triphosphate: step 4/4.</text>
</comment>
<keyword evidence="9" id="KW-0289">Folate biosynthesis</keyword>
<evidence type="ECO:0000256" key="11">
    <source>
        <dbReference type="ARBA" id="ARBA00029766"/>
    </source>
</evidence>
<dbReference type="AlphaFoldDB" id="A0A9D9HNU4"/>
<dbReference type="InterPro" id="IPR000550">
    <property type="entry name" value="Hppk"/>
</dbReference>
<dbReference type="Pfam" id="PF01288">
    <property type="entry name" value="HPPK"/>
    <property type="match status" value="1"/>
</dbReference>
<accession>A0A9D9HNU4</accession>
<keyword evidence="5 14" id="KW-0808">Transferase</keyword>
<comment type="caution">
    <text evidence="14">The sequence shown here is derived from an EMBL/GenBank/DDBJ whole genome shotgun (WGS) entry which is preliminary data.</text>
</comment>
<evidence type="ECO:0000256" key="3">
    <source>
        <dbReference type="ARBA" id="ARBA00013253"/>
    </source>
</evidence>
<dbReference type="EMBL" id="JADIMM010000037">
    <property type="protein sequence ID" value="MBO8457164.1"/>
    <property type="molecule type" value="Genomic_DNA"/>
</dbReference>
<dbReference type="PANTHER" id="PTHR43071:SF1">
    <property type="entry name" value="2-AMINO-4-HYDROXY-6-HYDROXYMETHYLDIHYDROPTERIDINE PYROPHOSPHOKINASE"/>
    <property type="match status" value="1"/>
</dbReference>
<gene>
    <name evidence="14" type="primary">folK</name>
    <name evidence="14" type="ORF">IAA81_02915</name>
</gene>
<sequence length="182" mass="20860">MFLLKKPCSELAVLGLGANKAFEKEDGLKLSPKETILEAVECLEKELSSFRLSSCYVTAPMYYENQSPFYNGVCCGYYNGSPRSLLRFIHSVEKKFGRNRKNEERNGPRTLDIDIELFGNRVLATKHLVIPHERIKERAFVLKPLLEILPDCADVHTGRPYREFLENLGTLDGVVYSVENWR</sequence>
<comment type="function">
    <text evidence="10">Catalyzes the transfer of pyrophosphate from adenosine triphosphate (ATP) to 6-hydroxymethyl-7,8-dihydropterin, an enzymatic step in folate biosynthesis pathway.</text>
</comment>
<dbReference type="GO" id="GO:0005524">
    <property type="term" value="F:ATP binding"/>
    <property type="evidence" value="ECO:0007669"/>
    <property type="project" value="UniProtKB-KW"/>
</dbReference>
<evidence type="ECO:0000256" key="6">
    <source>
        <dbReference type="ARBA" id="ARBA00022741"/>
    </source>
</evidence>
<evidence type="ECO:0000256" key="7">
    <source>
        <dbReference type="ARBA" id="ARBA00022777"/>
    </source>
</evidence>
<evidence type="ECO:0000256" key="5">
    <source>
        <dbReference type="ARBA" id="ARBA00022679"/>
    </source>
</evidence>
<evidence type="ECO:0000256" key="1">
    <source>
        <dbReference type="ARBA" id="ARBA00005051"/>
    </source>
</evidence>
<evidence type="ECO:0000256" key="4">
    <source>
        <dbReference type="ARBA" id="ARBA00016218"/>
    </source>
</evidence>
<evidence type="ECO:0000256" key="9">
    <source>
        <dbReference type="ARBA" id="ARBA00022909"/>
    </source>
</evidence>
<dbReference type="SUPFAM" id="SSF55083">
    <property type="entry name" value="6-hydroxymethyl-7,8-dihydropterin pyrophosphokinase, HPPK"/>
    <property type="match status" value="1"/>
</dbReference>
<dbReference type="NCBIfam" id="TIGR01498">
    <property type="entry name" value="folK"/>
    <property type="match status" value="1"/>
</dbReference>
<dbReference type="GO" id="GO:0046656">
    <property type="term" value="P:folic acid biosynthetic process"/>
    <property type="evidence" value="ECO:0007669"/>
    <property type="project" value="UniProtKB-KW"/>
</dbReference>
<dbReference type="Proteomes" id="UP000823638">
    <property type="component" value="Unassembled WGS sequence"/>
</dbReference>
<evidence type="ECO:0000256" key="8">
    <source>
        <dbReference type="ARBA" id="ARBA00022840"/>
    </source>
</evidence>
<evidence type="ECO:0000313" key="15">
    <source>
        <dbReference type="Proteomes" id="UP000823638"/>
    </source>
</evidence>
<dbReference type="CDD" id="cd00483">
    <property type="entry name" value="HPPK"/>
    <property type="match status" value="1"/>
</dbReference>
<evidence type="ECO:0000256" key="10">
    <source>
        <dbReference type="ARBA" id="ARBA00029409"/>
    </source>
</evidence>
<keyword evidence="8" id="KW-0067">ATP-binding</keyword>
<evidence type="ECO:0000256" key="12">
    <source>
        <dbReference type="ARBA" id="ARBA00033413"/>
    </source>
</evidence>
<dbReference type="GO" id="GO:0003848">
    <property type="term" value="F:2-amino-4-hydroxy-6-hydroxymethyldihydropteridine diphosphokinase activity"/>
    <property type="evidence" value="ECO:0007669"/>
    <property type="project" value="UniProtKB-EC"/>
</dbReference>
<dbReference type="Gene3D" id="3.30.70.560">
    <property type="entry name" value="7,8-Dihydro-6-hydroxymethylpterin-pyrophosphokinase HPPK"/>
    <property type="match status" value="1"/>
</dbReference>
<keyword evidence="7" id="KW-0418">Kinase</keyword>
<evidence type="ECO:0000259" key="13">
    <source>
        <dbReference type="Pfam" id="PF01288"/>
    </source>
</evidence>
<dbReference type="PANTHER" id="PTHR43071">
    <property type="entry name" value="2-AMINO-4-HYDROXY-6-HYDROXYMETHYLDIHYDROPTERIDINE PYROPHOSPHOKINASE"/>
    <property type="match status" value="1"/>
</dbReference>
<reference evidence="14" key="1">
    <citation type="submission" date="2020-10" db="EMBL/GenBank/DDBJ databases">
        <authorList>
            <person name="Gilroy R."/>
        </authorList>
    </citation>
    <scope>NUCLEOTIDE SEQUENCE</scope>
    <source>
        <strain evidence="14">10532</strain>
    </source>
</reference>
<proteinExistence type="inferred from homology"/>
<evidence type="ECO:0000256" key="2">
    <source>
        <dbReference type="ARBA" id="ARBA00005810"/>
    </source>
</evidence>
<dbReference type="InterPro" id="IPR035907">
    <property type="entry name" value="Hppk_sf"/>
</dbReference>
<comment type="similarity">
    <text evidence="2">Belongs to the HPPK family.</text>
</comment>
<keyword evidence="6" id="KW-0547">Nucleotide-binding</keyword>
<protein>
    <recommendedName>
        <fullName evidence="4">2-amino-4-hydroxy-6-hydroxymethyldihydropteridine pyrophosphokinase</fullName>
        <ecNumber evidence="3">2.7.6.3</ecNumber>
    </recommendedName>
    <alternativeName>
        <fullName evidence="11">6-hydroxymethyl-7,8-dihydropterin pyrophosphokinase</fullName>
    </alternativeName>
    <alternativeName>
        <fullName evidence="12">7,8-dihydro-6-hydroxymethylpterin-pyrophosphokinase</fullName>
    </alternativeName>
</protein>
<evidence type="ECO:0000313" key="14">
    <source>
        <dbReference type="EMBL" id="MBO8457164.1"/>
    </source>
</evidence>
<organism evidence="14 15">
    <name type="scientific">Candidatus Gallitreponema excrementavium</name>
    <dbReference type="NCBI Taxonomy" id="2840840"/>
    <lineage>
        <taxon>Bacteria</taxon>
        <taxon>Pseudomonadati</taxon>
        <taxon>Spirochaetota</taxon>
        <taxon>Spirochaetia</taxon>
        <taxon>Spirochaetales</taxon>
        <taxon>Candidatus Gallitreponema</taxon>
    </lineage>
</organism>
<dbReference type="GO" id="GO:0016301">
    <property type="term" value="F:kinase activity"/>
    <property type="evidence" value="ECO:0007669"/>
    <property type="project" value="UniProtKB-KW"/>
</dbReference>
<feature type="domain" description="7,8-dihydro-6-hydroxymethylpterin-pyrophosphokinase" evidence="13">
    <location>
        <begin position="14"/>
        <end position="150"/>
    </location>
</feature>
<dbReference type="EC" id="2.7.6.3" evidence="3"/>